<dbReference type="GO" id="GO:0008663">
    <property type="term" value="F:2',3'-cyclic-nucleotide 2'-phosphodiesterase activity"/>
    <property type="evidence" value="ECO:0007669"/>
    <property type="project" value="UniProtKB-EC"/>
</dbReference>
<dbReference type="PROSITE" id="PS00786">
    <property type="entry name" value="5_NUCLEOTIDASE_2"/>
    <property type="match status" value="1"/>
</dbReference>
<dbReference type="EC" id="3.1.4.16" evidence="6"/>
<protein>
    <submittedName>
        <fullName evidence="6">2',3'-cyclic-nucleotide 2'-phosphodiesterase</fullName>
        <ecNumber evidence="6">3.1.3.6</ecNumber>
        <ecNumber evidence="6">3.1.4.16</ecNumber>
    </submittedName>
</protein>
<dbReference type="PANTHER" id="PTHR11575:SF6">
    <property type="entry name" value="2',3'-CYCLIC-NUCLEOTIDE 2'-PHOSPHODIESTERASE_3'-NUCLEOTIDASE"/>
    <property type="match status" value="1"/>
</dbReference>
<comment type="caution">
    <text evidence="6">The sequence shown here is derived from an EMBL/GenBank/DDBJ whole genome shotgun (WGS) entry which is preliminary data.</text>
</comment>
<dbReference type="EC" id="3.1.3.6" evidence="6"/>
<dbReference type="PANTHER" id="PTHR11575">
    <property type="entry name" value="5'-NUCLEOTIDASE-RELATED"/>
    <property type="match status" value="1"/>
</dbReference>
<reference evidence="6 7" key="1">
    <citation type="submission" date="2019-06" db="EMBL/GenBank/DDBJ databases">
        <title>YIM 131921 draft genome.</title>
        <authorList>
            <person name="Jiang L."/>
        </authorList>
    </citation>
    <scope>NUCLEOTIDE SEQUENCE [LARGE SCALE GENOMIC DNA]</scope>
    <source>
        <strain evidence="6 7">YIM 131921</strain>
    </source>
</reference>
<evidence type="ECO:0000259" key="5">
    <source>
        <dbReference type="Pfam" id="PF02872"/>
    </source>
</evidence>
<dbReference type="GO" id="GO:0000166">
    <property type="term" value="F:nucleotide binding"/>
    <property type="evidence" value="ECO:0007669"/>
    <property type="project" value="UniProtKB-KW"/>
</dbReference>
<dbReference type="Proteomes" id="UP000305887">
    <property type="component" value="Unassembled WGS sequence"/>
</dbReference>
<dbReference type="InterPro" id="IPR029052">
    <property type="entry name" value="Metallo-depent_PP-like"/>
</dbReference>
<sequence length="618" mass="65982">MDDVHPVRARLRVLATTDLHVHLLPHDYYVDRPLPATGLAQAAHLVRDLRAEMPDGATLLLDNGDSLTGGLLSDLLAARLRAFSGQGGPADDGPVHPMIAAMNALGYDAATLGNHEFDHGLPFLRAALAGAAFPFVATNILLRDGPPLALPSVVIPREVQGTDGRRHALRVGLIGLAPPQVLTWNALLLGRSVEARDILDAAREEIPRLRAAGADIVLALCHSGIGPEKPAPFMENAAVPLAALPGLDALVIGHTHLDFPDPARPASAAVDPAAGTLNGKPAIQPGFYGRQVGVLDLDLVRGPGGWTVAGHEAGLRRVTPETPLDDAVAAASEAAHRTLCDFAQRPIGRTRVALHSYFSQISSDVTLDLVADAKRSEAARLLRGHPEEVLPILCAVSPYKAGGRAGPDNYIDIPPGPVALRQAASLYVHPNSLCLVEITGAGLRDWLERSMSQFRTLVPGATDQPLIDPTFPSYNFDTIDGLTWMTDLSGPARNDAKGQVIHPHAARVLDLRHGERPVADGDRFVLATNSYRVGSALPQGARLLFQTVMQMRDVVFVHLRGAPLAPPPRPRWRFAPMPGTAAWFDTGPGALARHPPTDRRVVPLDAAPDGFHRFRLSL</sequence>
<proteinExistence type="inferred from homology"/>
<evidence type="ECO:0000256" key="3">
    <source>
        <dbReference type="RuleBase" id="RU362119"/>
    </source>
</evidence>
<dbReference type="Gene3D" id="3.90.780.10">
    <property type="entry name" value="5'-Nucleotidase, C-terminal domain"/>
    <property type="match status" value="1"/>
</dbReference>
<dbReference type="GO" id="GO:0030288">
    <property type="term" value="C:outer membrane-bounded periplasmic space"/>
    <property type="evidence" value="ECO:0007669"/>
    <property type="project" value="TreeGrafter"/>
</dbReference>
<keyword evidence="3 6" id="KW-0378">Hydrolase</keyword>
<dbReference type="GO" id="GO:0009166">
    <property type="term" value="P:nucleotide catabolic process"/>
    <property type="evidence" value="ECO:0007669"/>
    <property type="project" value="InterPro"/>
</dbReference>
<dbReference type="InterPro" id="IPR006179">
    <property type="entry name" value="5_nucleotidase/apyrase"/>
</dbReference>
<evidence type="ECO:0000259" key="4">
    <source>
        <dbReference type="Pfam" id="PF00149"/>
    </source>
</evidence>
<dbReference type="InterPro" id="IPR004843">
    <property type="entry name" value="Calcineurin-like_PHP"/>
</dbReference>
<name>A0A5C4MX96_9RHOB</name>
<evidence type="ECO:0000313" key="6">
    <source>
        <dbReference type="EMBL" id="TNC49348.1"/>
    </source>
</evidence>
<evidence type="ECO:0000256" key="2">
    <source>
        <dbReference type="ARBA" id="ARBA00022729"/>
    </source>
</evidence>
<evidence type="ECO:0000256" key="1">
    <source>
        <dbReference type="ARBA" id="ARBA00006654"/>
    </source>
</evidence>
<dbReference type="GO" id="GO:0046872">
    <property type="term" value="F:metal ion binding"/>
    <property type="evidence" value="ECO:0007669"/>
    <property type="project" value="InterPro"/>
</dbReference>
<comment type="similarity">
    <text evidence="1 3">Belongs to the 5'-nucleotidase family.</text>
</comment>
<dbReference type="PRINTS" id="PR01607">
    <property type="entry name" value="APYRASEFAMLY"/>
</dbReference>
<dbReference type="AlphaFoldDB" id="A0A5C4MX96"/>
<accession>A0A5C4MX96</accession>
<dbReference type="Pfam" id="PF02872">
    <property type="entry name" value="5_nucleotid_C"/>
    <property type="match status" value="1"/>
</dbReference>
<evidence type="ECO:0000313" key="7">
    <source>
        <dbReference type="Proteomes" id="UP000305887"/>
    </source>
</evidence>
<feature type="domain" description="Calcineurin-like phosphoesterase" evidence="4">
    <location>
        <begin position="11"/>
        <end position="256"/>
    </location>
</feature>
<keyword evidence="7" id="KW-1185">Reference proteome</keyword>
<dbReference type="SUPFAM" id="SSF56300">
    <property type="entry name" value="Metallo-dependent phosphatases"/>
    <property type="match status" value="1"/>
</dbReference>
<dbReference type="InterPro" id="IPR006146">
    <property type="entry name" value="5'-Nucleotdase_CS"/>
</dbReference>
<organism evidence="6 7">
    <name type="scientific">Rubellimicrobium rubrum</name>
    <dbReference type="NCBI Taxonomy" id="2585369"/>
    <lineage>
        <taxon>Bacteria</taxon>
        <taxon>Pseudomonadati</taxon>
        <taxon>Pseudomonadota</taxon>
        <taxon>Alphaproteobacteria</taxon>
        <taxon>Rhodobacterales</taxon>
        <taxon>Roseobacteraceae</taxon>
        <taxon>Rubellimicrobium</taxon>
    </lineage>
</organism>
<dbReference type="InterPro" id="IPR036907">
    <property type="entry name" value="5'-Nucleotdase_C_sf"/>
</dbReference>
<dbReference type="Gene3D" id="3.60.21.10">
    <property type="match status" value="1"/>
</dbReference>
<dbReference type="RefSeq" id="WP_139076895.1">
    <property type="nucleotide sequence ID" value="NZ_VDFU01000012.1"/>
</dbReference>
<gene>
    <name evidence="6" type="primary">cpdB</name>
    <name evidence="6" type="ORF">FHG66_11505</name>
</gene>
<keyword evidence="2" id="KW-0732">Signal</keyword>
<dbReference type="SUPFAM" id="SSF55816">
    <property type="entry name" value="5'-nucleotidase (syn. UDP-sugar hydrolase), C-terminal domain"/>
    <property type="match status" value="1"/>
</dbReference>
<dbReference type="InterPro" id="IPR008334">
    <property type="entry name" value="5'-Nucleotdase_C"/>
</dbReference>
<dbReference type="EMBL" id="VDFU01000012">
    <property type="protein sequence ID" value="TNC49348.1"/>
    <property type="molecule type" value="Genomic_DNA"/>
</dbReference>
<keyword evidence="3" id="KW-0547">Nucleotide-binding</keyword>
<dbReference type="GO" id="GO:0008254">
    <property type="term" value="F:3'-nucleotidase activity"/>
    <property type="evidence" value="ECO:0007669"/>
    <property type="project" value="UniProtKB-EC"/>
</dbReference>
<feature type="domain" description="5'-Nucleotidase C-terminal" evidence="5">
    <location>
        <begin position="361"/>
        <end position="533"/>
    </location>
</feature>
<dbReference type="OrthoDB" id="9803927at2"/>
<dbReference type="Pfam" id="PF00149">
    <property type="entry name" value="Metallophos"/>
    <property type="match status" value="1"/>
</dbReference>